<dbReference type="AlphaFoldDB" id="A0A7X1E900"/>
<dbReference type="EMBL" id="JACHVC010000012">
    <property type="protein sequence ID" value="MBC2606904.1"/>
    <property type="molecule type" value="Genomic_DNA"/>
</dbReference>
<protein>
    <recommendedName>
        <fullName evidence="1">aminodeoxychorismate synthase</fullName>
        <ecNumber evidence="1">2.6.1.85</ecNumber>
    </recommendedName>
</protein>
<dbReference type="Gene3D" id="3.60.120.10">
    <property type="entry name" value="Anthranilate synthase"/>
    <property type="match status" value="1"/>
</dbReference>
<organism evidence="5 6">
    <name type="scientific">Pelagicoccus albus</name>
    <dbReference type="NCBI Taxonomy" id="415222"/>
    <lineage>
        <taxon>Bacteria</taxon>
        <taxon>Pseudomonadati</taxon>
        <taxon>Verrucomicrobiota</taxon>
        <taxon>Opitutia</taxon>
        <taxon>Puniceicoccales</taxon>
        <taxon>Pelagicoccaceae</taxon>
        <taxon>Pelagicoccus</taxon>
    </lineage>
</organism>
<evidence type="ECO:0000313" key="6">
    <source>
        <dbReference type="Proteomes" id="UP000526501"/>
    </source>
</evidence>
<keyword evidence="2 5" id="KW-0808">Transferase</keyword>
<dbReference type="Pfam" id="PF00425">
    <property type="entry name" value="Chorismate_bind"/>
    <property type="match status" value="1"/>
</dbReference>
<evidence type="ECO:0000313" key="5">
    <source>
        <dbReference type="EMBL" id="MBC2606904.1"/>
    </source>
</evidence>
<dbReference type="NCBIfam" id="TIGR00553">
    <property type="entry name" value="pabB"/>
    <property type="match status" value="1"/>
</dbReference>
<name>A0A7X1E900_9BACT</name>
<dbReference type="InterPro" id="IPR006805">
    <property type="entry name" value="Anth_synth_I_N"/>
</dbReference>
<sequence length="440" mass="48521">MKQRRLEIDFRPLGAAYSASGQPGFSFLYSGLCSYGLGRYSILAVNPSREVKVCAGDESAFSILQKHLPAASNEKKGSLPFYGGAIGYFSYDAGRGLEKGKLRQLSDTDLVGRFNLYEGGIVFDHEERCTWLVTEKEEFGAELEALADLVSNAESPKGESFVLQEPLRSNFSRDEYQAAVEKIRSLIRSGEVYQVNLSQRFEAKCSGDGFELFSRLAQLSPAPYSAYLDFGDEQIVSSSPERFLLIDNGFATTRPIKGTRPTGSTREEENENARDLECSEKDRSELLMIVDLERNDLGKVSRPGSVRVSDLFRLERYATVIHQTADVSGQLDEGVEPLDCIKAMFPGGSITGAPKLRSMQVIDELERGERGIYTGSIGYLDLSGRADFNIAIRTLRIANGKVSFQVGGGVVWDSDPLSEYEETLLKARAMVSALGGELYE</sequence>
<dbReference type="GO" id="GO:0046820">
    <property type="term" value="F:4-amino-4-deoxychorismate synthase activity"/>
    <property type="evidence" value="ECO:0007669"/>
    <property type="project" value="UniProtKB-EC"/>
</dbReference>
<dbReference type="GO" id="GO:0009396">
    <property type="term" value="P:folic acid-containing compound biosynthetic process"/>
    <property type="evidence" value="ECO:0007669"/>
    <property type="project" value="InterPro"/>
</dbReference>
<evidence type="ECO:0000259" key="4">
    <source>
        <dbReference type="Pfam" id="PF04715"/>
    </source>
</evidence>
<comment type="caution">
    <text evidence="5">The sequence shown here is derived from an EMBL/GenBank/DDBJ whole genome shotgun (WGS) entry which is preliminary data.</text>
</comment>
<evidence type="ECO:0000259" key="3">
    <source>
        <dbReference type="Pfam" id="PF00425"/>
    </source>
</evidence>
<dbReference type="PRINTS" id="PR00095">
    <property type="entry name" value="ANTSNTHASEI"/>
</dbReference>
<dbReference type="InterPro" id="IPR005802">
    <property type="entry name" value="ADC_synth_comp_1"/>
</dbReference>
<keyword evidence="5" id="KW-0032">Aminotransferase</keyword>
<proteinExistence type="predicted"/>
<keyword evidence="6" id="KW-1185">Reference proteome</keyword>
<dbReference type="EC" id="2.6.1.85" evidence="1"/>
<evidence type="ECO:0000256" key="1">
    <source>
        <dbReference type="ARBA" id="ARBA00013139"/>
    </source>
</evidence>
<dbReference type="Proteomes" id="UP000526501">
    <property type="component" value="Unassembled WGS sequence"/>
</dbReference>
<dbReference type="Pfam" id="PF04715">
    <property type="entry name" value="Anth_synt_I_N"/>
    <property type="match status" value="1"/>
</dbReference>
<gene>
    <name evidence="5" type="primary">pabB</name>
    <name evidence="5" type="ORF">H5P27_12700</name>
</gene>
<feature type="domain" description="Anthranilate synthase component I N-terminal" evidence="4">
    <location>
        <begin position="13"/>
        <end position="130"/>
    </location>
</feature>
<dbReference type="RefSeq" id="WP_185660774.1">
    <property type="nucleotide sequence ID" value="NZ_CAWPOO010000012.1"/>
</dbReference>
<reference evidence="5 6" key="1">
    <citation type="submission" date="2020-07" db="EMBL/GenBank/DDBJ databases">
        <authorList>
            <person name="Feng X."/>
        </authorList>
    </citation>
    <scope>NUCLEOTIDE SEQUENCE [LARGE SCALE GENOMIC DNA]</scope>
    <source>
        <strain evidence="5 6">JCM23202</strain>
    </source>
</reference>
<dbReference type="PANTHER" id="PTHR11236:SF50">
    <property type="entry name" value="AMINODEOXYCHORISMATE SYNTHASE COMPONENT 1"/>
    <property type="match status" value="1"/>
</dbReference>
<dbReference type="InterPro" id="IPR015890">
    <property type="entry name" value="Chorismate_C"/>
</dbReference>
<evidence type="ECO:0000256" key="2">
    <source>
        <dbReference type="ARBA" id="ARBA00022679"/>
    </source>
</evidence>
<dbReference type="InterPro" id="IPR019999">
    <property type="entry name" value="Anth_synth_I-like"/>
</dbReference>
<feature type="domain" description="Chorismate-utilising enzyme C-terminal" evidence="3">
    <location>
        <begin position="173"/>
        <end position="426"/>
    </location>
</feature>
<dbReference type="InterPro" id="IPR005801">
    <property type="entry name" value="ADC_synthase"/>
</dbReference>
<dbReference type="SUPFAM" id="SSF56322">
    <property type="entry name" value="ADC synthase"/>
    <property type="match status" value="1"/>
</dbReference>
<accession>A0A7X1E900</accession>
<dbReference type="PANTHER" id="PTHR11236">
    <property type="entry name" value="AMINOBENZOATE/ANTHRANILATE SYNTHASE"/>
    <property type="match status" value="1"/>
</dbReference>
<dbReference type="GO" id="GO:0000162">
    <property type="term" value="P:L-tryptophan biosynthetic process"/>
    <property type="evidence" value="ECO:0007669"/>
    <property type="project" value="TreeGrafter"/>
</dbReference>